<comment type="caution">
    <text evidence="2">The sequence shown here is derived from an EMBL/GenBank/DDBJ whole genome shotgun (WGS) entry which is preliminary data.</text>
</comment>
<organism evidence="2 3">
    <name type="scientific">Hydnum rufescens UP504</name>
    <dbReference type="NCBI Taxonomy" id="1448309"/>
    <lineage>
        <taxon>Eukaryota</taxon>
        <taxon>Fungi</taxon>
        <taxon>Dikarya</taxon>
        <taxon>Basidiomycota</taxon>
        <taxon>Agaricomycotina</taxon>
        <taxon>Agaricomycetes</taxon>
        <taxon>Cantharellales</taxon>
        <taxon>Hydnaceae</taxon>
        <taxon>Hydnum</taxon>
    </lineage>
</organism>
<evidence type="ECO:0000313" key="2">
    <source>
        <dbReference type="EMBL" id="KAF9515790.1"/>
    </source>
</evidence>
<keyword evidence="3" id="KW-1185">Reference proteome</keyword>
<sequence length="149" mass="16832">MLEEVQLLAFDYNLPGFNLYTYGNLGAYDLMVPALWIVSNCFSNVVHVDSADKTKTMYTAWWQAWHHDETGQWTLADNKTDQNKVQNGTFLIPSLGLGINLQKWVHIAAGFQICVEFSRMCGQGFLEATFQAKSHHHVTTVSEQAPGYT</sequence>
<dbReference type="Proteomes" id="UP000886523">
    <property type="component" value="Unassembled WGS sequence"/>
</dbReference>
<dbReference type="EMBL" id="MU128946">
    <property type="protein sequence ID" value="KAF9515790.1"/>
    <property type="molecule type" value="Genomic_DNA"/>
</dbReference>
<accession>A0A9P6B2J9</accession>
<dbReference type="AlphaFoldDB" id="A0A9P6B2J9"/>
<evidence type="ECO:0000259" key="1">
    <source>
        <dbReference type="Pfam" id="PF20515"/>
    </source>
</evidence>
<dbReference type="Pfam" id="PF20515">
    <property type="entry name" value="2OG-FeII_Oxy_6"/>
    <property type="match status" value="1"/>
</dbReference>
<dbReference type="InterPro" id="IPR046798">
    <property type="entry name" value="2OG-FeII_Oxy_6"/>
</dbReference>
<name>A0A9P6B2J9_9AGAM</name>
<protein>
    <recommendedName>
        <fullName evidence="1">Tet-like 2OG-Fe(II) oxygenase domain-containing protein</fullName>
    </recommendedName>
</protein>
<reference evidence="2" key="1">
    <citation type="journal article" date="2020" name="Nat. Commun.">
        <title>Large-scale genome sequencing of mycorrhizal fungi provides insights into the early evolution of symbiotic traits.</title>
        <authorList>
            <person name="Miyauchi S."/>
            <person name="Kiss E."/>
            <person name="Kuo A."/>
            <person name="Drula E."/>
            <person name="Kohler A."/>
            <person name="Sanchez-Garcia M."/>
            <person name="Morin E."/>
            <person name="Andreopoulos B."/>
            <person name="Barry K.W."/>
            <person name="Bonito G."/>
            <person name="Buee M."/>
            <person name="Carver A."/>
            <person name="Chen C."/>
            <person name="Cichocki N."/>
            <person name="Clum A."/>
            <person name="Culley D."/>
            <person name="Crous P.W."/>
            <person name="Fauchery L."/>
            <person name="Girlanda M."/>
            <person name="Hayes R.D."/>
            <person name="Keri Z."/>
            <person name="LaButti K."/>
            <person name="Lipzen A."/>
            <person name="Lombard V."/>
            <person name="Magnuson J."/>
            <person name="Maillard F."/>
            <person name="Murat C."/>
            <person name="Nolan M."/>
            <person name="Ohm R.A."/>
            <person name="Pangilinan J."/>
            <person name="Pereira M.F."/>
            <person name="Perotto S."/>
            <person name="Peter M."/>
            <person name="Pfister S."/>
            <person name="Riley R."/>
            <person name="Sitrit Y."/>
            <person name="Stielow J.B."/>
            <person name="Szollosi G."/>
            <person name="Zifcakova L."/>
            <person name="Stursova M."/>
            <person name="Spatafora J.W."/>
            <person name="Tedersoo L."/>
            <person name="Vaario L.M."/>
            <person name="Yamada A."/>
            <person name="Yan M."/>
            <person name="Wang P."/>
            <person name="Xu J."/>
            <person name="Bruns T."/>
            <person name="Baldrian P."/>
            <person name="Vilgalys R."/>
            <person name="Dunand C."/>
            <person name="Henrissat B."/>
            <person name="Grigoriev I.V."/>
            <person name="Hibbett D."/>
            <person name="Nagy L.G."/>
            <person name="Martin F.M."/>
        </authorList>
    </citation>
    <scope>NUCLEOTIDE SEQUENCE</scope>
    <source>
        <strain evidence="2">UP504</strain>
    </source>
</reference>
<evidence type="ECO:0000313" key="3">
    <source>
        <dbReference type="Proteomes" id="UP000886523"/>
    </source>
</evidence>
<proteinExistence type="predicted"/>
<gene>
    <name evidence="2" type="ORF">BS47DRAFT_736448</name>
</gene>
<feature type="domain" description="Tet-like 2OG-Fe(II) oxygenase" evidence="1">
    <location>
        <begin position="3"/>
        <end position="103"/>
    </location>
</feature>